<feature type="signal peptide" evidence="4">
    <location>
        <begin position="1"/>
        <end position="20"/>
    </location>
</feature>
<dbReference type="Gene3D" id="3.40.190.10">
    <property type="entry name" value="Periplasmic binding protein-like II"/>
    <property type="match status" value="2"/>
</dbReference>
<dbReference type="PROSITE" id="PS51257">
    <property type="entry name" value="PROKAR_LIPOPROTEIN"/>
    <property type="match status" value="1"/>
</dbReference>
<evidence type="ECO:0000313" key="5">
    <source>
        <dbReference type="EMBL" id="MBM9505382.1"/>
    </source>
</evidence>
<gene>
    <name evidence="5" type="ORF">ITX44_12655</name>
</gene>
<keyword evidence="6" id="KW-1185">Reference proteome</keyword>
<organism evidence="5 6">
    <name type="scientific">Actinacidiphila acididurans</name>
    <dbReference type="NCBI Taxonomy" id="2784346"/>
    <lineage>
        <taxon>Bacteria</taxon>
        <taxon>Bacillati</taxon>
        <taxon>Actinomycetota</taxon>
        <taxon>Actinomycetes</taxon>
        <taxon>Kitasatosporales</taxon>
        <taxon>Streptomycetaceae</taxon>
        <taxon>Actinacidiphila</taxon>
    </lineage>
</organism>
<comment type="caution">
    <text evidence="5">The sequence shown here is derived from an EMBL/GenBank/DDBJ whole genome shotgun (WGS) entry which is preliminary data.</text>
</comment>
<dbReference type="PANTHER" id="PTHR30061:SF50">
    <property type="entry name" value="MALTOSE_MALTODEXTRIN-BINDING PERIPLASMIC PROTEIN"/>
    <property type="match status" value="1"/>
</dbReference>
<comment type="similarity">
    <text evidence="1">Belongs to the bacterial solute-binding protein 1 family.</text>
</comment>
<sequence>MRRGISAVALAAAIVLGVTACGSGSGGAGDSAKAAAADPASVSGTITYWDTSDAKNEAPAYQALVKDFEAKYPKIKVTYQNVDFTTVEQKFKAAAQSGKGAPDVIRTDVGLIPEYASLHYIAPLDGTAALGSTQDFLPGPLNTTKYDGKTYGVPSVTDTLGLLWNKRIFARAGIAKPPATWDELIADSATIKAKVPGVTGTYVNPDSYFLFPLLFGEGADLADPAAKKVTINSPQAVAAVTEAKKIYDTSSMKVDFANAYDNMQTSFRTGKVAMIVQGPWSVSDDLTGSAFQGKESDLGYAPVPAGSGGKALAPTGGHDLAVYQGSRNLAAAYLFTEFMTSSASQQQIALKNGTLPTRTSAYTAQVLKNPVIAGFRPIMATARPRVALPQVGSLFTPLQQEYIKILQGQSSVRDGLNAAAKQFGTLLPGYSVQ</sequence>
<dbReference type="PANTHER" id="PTHR30061">
    <property type="entry name" value="MALTOSE-BINDING PERIPLASMIC PROTEIN"/>
    <property type="match status" value="1"/>
</dbReference>
<dbReference type="SUPFAM" id="SSF53850">
    <property type="entry name" value="Periplasmic binding protein-like II"/>
    <property type="match status" value="1"/>
</dbReference>
<evidence type="ECO:0000256" key="2">
    <source>
        <dbReference type="ARBA" id="ARBA00022448"/>
    </source>
</evidence>
<reference evidence="5 6" key="1">
    <citation type="submission" date="2021-01" db="EMBL/GenBank/DDBJ databases">
        <title>Streptomyces acididurans sp. nov., isolated from a peat swamp forest soil.</title>
        <authorList>
            <person name="Chantavorakit T."/>
            <person name="Duangmal K."/>
        </authorList>
    </citation>
    <scope>NUCLEOTIDE SEQUENCE [LARGE SCALE GENOMIC DNA]</scope>
    <source>
        <strain evidence="5 6">KK5PA1</strain>
    </source>
</reference>
<feature type="chain" id="PRO_5046861738" evidence="4">
    <location>
        <begin position="21"/>
        <end position="433"/>
    </location>
</feature>
<dbReference type="InterPro" id="IPR006059">
    <property type="entry name" value="SBP"/>
</dbReference>
<dbReference type="Pfam" id="PF01547">
    <property type="entry name" value="SBP_bac_1"/>
    <property type="match status" value="1"/>
</dbReference>
<name>A0ABS2TPX5_9ACTN</name>
<evidence type="ECO:0000256" key="4">
    <source>
        <dbReference type="SAM" id="SignalP"/>
    </source>
</evidence>
<keyword evidence="3 4" id="KW-0732">Signal</keyword>
<evidence type="ECO:0000256" key="1">
    <source>
        <dbReference type="ARBA" id="ARBA00008520"/>
    </source>
</evidence>
<evidence type="ECO:0000256" key="3">
    <source>
        <dbReference type="ARBA" id="ARBA00022729"/>
    </source>
</evidence>
<protein>
    <submittedName>
        <fullName evidence="5">Extracellular solute-binding protein</fullName>
    </submittedName>
</protein>
<dbReference type="RefSeq" id="WP_205357261.1">
    <property type="nucleotide sequence ID" value="NZ_JADKYB010000006.1"/>
</dbReference>
<dbReference type="EMBL" id="JADKYB010000006">
    <property type="protein sequence ID" value="MBM9505382.1"/>
    <property type="molecule type" value="Genomic_DNA"/>
</dbReference>
<dbReference type="Proteomes" id="UP000749040">
    <property type="component" value="Unassembled WGS sequence"/>
</dbReference>
<accession>A0ABS2TPX5</accession>
<keyword evidence="2" id="KW-0813">Transport</keyword>
<evidence type="ECO:0000313" key="6">
    <source>
        <dbReference type="Proteomes" id="UP000749040"/>
    </source>
</evidence>
<proteinExistence type="inferred from homology"/>